<evidence type="ECO:0000313" key="1">
    <source>
        <dbReference type="EMBL" id="MBT1696706.1"/>
    </source>
</evidence>
<dbReference type="RefSeq" id="WP_254162075.1">
    <property type="nucleotide sequence ID" value="NZ_JAHESF010000005.1"/>
</dbReference>
<dbReference type="SUPFAM" id="SSF51695">
    <property type="entry name" value="PLC-like phosphodiesterases"/>
    <property type="match status" value="1"/>
</dbReference>
<sequence>MNHLHKHFTLTVVFVCLSFAALRGQHSGGAVHLKMNQVQVIGSHNSYKIGIEKPLMDLILAERPEAKGLDYAHISLTEQLDLGLRGLEIDVLYDPEGGRFSHPKGLDMLNAQGVQAMPYNPEAMKDPGFKVLHVPDIDFRSHCATFKACLSDIKDWSQSHSDHLPIIITINPKTSGLDKPGFAKVIPFDKKVLDALDKEILKVLDVDHLITPKQVKGKQKTLRKAIVDKGWPDLAEARGKILFVLDAGKDLTDLYITGDEAYARPMFANTDSENPHAAFFIMNDPIEQEKDIAARVKQGFMVRTRSDADTREARTGDKRRFEAAIRSGAQVITTDYYLKSLSPNKDFEIVFDGKYSRCNPVFVKSSACELK</sequence>
<dbReference type="Pfam" id="PF16670">
    <property type="entry name" value="PI-PLC-C1"/>
    <property type="match status" value="1"/>
</dbReference>
<comment type="caution">
    <text evidence="1">The sequence shown here is derived from an EMBL/GenBank/DDBJ whole genome shotgun (WGS) entry which is preliminary data.</text>
</comment>
<evidence type="ECO:0008006" key="3">
    <source>
        <dbReference type="Google" id="ProtNLM"/>
    </source>
</evidence>
<dbReference type="Gene3D" id="3.20.20.190">
    <property type="entry name" value="Phosphatidylinositol (PI) phosphodiesterase"/>
    <property type="match status" value="1"/>
</dbReference>
<dbReference type="AlphaFoldDB" id="A0AAP2DHZ2"/>
<keyword evidence="2" id="KW-1185">Reference proteome</keyword>
<dbReference type="InterPro" id="IPR017946">
    <property type="entry name" value="PLC-like_Pdiesterase_TIM-brl"/>
</dbReference>
<evidence type="ECO:0000313" key="2">
    <source>
        <dbReference type="Proteomes" id="UP001319200"/>
    </source>
</evidence>
<dbReference type="CDD" id="cd08589">
    <property type="entry name" value="PI-PLCc_SaPLC1_like"/>
    <property type="match status" value="1"/>
</dbReference>
<dbReference type="InterPro" id="IPR032075">
    <property type="entry name" value="PI-PLC-C1"/>
</dbReference>
<dbReference type="EMBL" id="JAHESF010000005">
    <property type="protein sequence ID" value="MBT1696706.1"/>
    <property type="molecule type" value="Genomic_DNA"/>
</dbReference>
<gene>
    <name evidence="1" type="ORF">KK083_07465</name>
</gene>
<name>A0AAP2DHZ2_9BACT</name>
<proteinExistence type="predicted"/>
<dbReference type="GO" id="GO:0008081">
    <property type="term" value="F:phosphoric diester hydrolase activity"/>
    <property type="evidence" value="ECO:0007669"/>
    <property type="project" value="InterPro"/>
</dbReference>
<accession>A0AAP2DHZ2</accession>
<dbReference type="GO" id="GO:0006629">
    <property type="term" value="P:lipid metabolic process"/>
    <property type="evidence" value="ECO:0007669"/>
    <property type="project" value="InterPro"/>
</dbReference>
<reference evidence="1 2" key="1">
    <citation type="submission" date="2021-05" db="EMBL/GenBank/DDBJ databases">
        <title>A Polyphasic approach of four new species of the genus Ohtaekwangia: Ohtaekwangia histidinii sp. nov., Ohtaekwangia cretensis sp. nov., Ohtaekwangia indiensis sp. nov., Ohtaekwangia reichenbachii sp. nov. from diverse environment.</title>
        <authorList>
            <person name="Octaviana S."/>
        </authorList>
    </citation>
    <scope>NUCLEOTIDE SEQUENCE [LARGE SCALE GENOMIC DNA]</scope>
    <source>
        <strain evidence="1 2">PWU4</strain>
    </source>
</reference>
<dbReference type="Proteomes" id="UP001319200">
    <property type="component" value="Unassembled WGS sequence"/>
</dbReference>
<organism evidence="1 2">
    <name type="scientific">Chryseosolibacter histidini</name>
    <dbReference type="NCBI Taxonomy" id="2782349"/>
    <lineage>
        <taxon>Bacteria</taxon>
        <taxon>Pseudomonadati</taxon>
        <taxon>Bacteroidota</taxon>
        <taxon>Cytophagia</taxon>
        <taxon>Cytophagales</taxon>
        <taxon>Chryseotaleaceae</taxon>
        <taxon>Chryseosolibacter</taxon>
    </lineage>
</organism>
<protein>
    <recommendedName>
        <fullName evidence="3">Phosphoinositide phospholipase C, Ca2+-dependent</fullName>
    </recommendedName>
</protein>